<dbReference type="Pfam" id="PF04290">
    <property type="entry name" value="DctQ"/>
    <property type="match status" value="1"/>
</dbReference>
<dbReference type="OrthoDB" id="4964541at2"/>
<reference evidence="12" key="1">
    <citation type="submission" date="2017-04" db="EMBL/GenBank/DDBJ databases">
        <authorList>
            <person name="Varghese N."/>
            <person name="Submissions S."/>
        </authorList>
    </citation>
    <scope>NUCLEOTIDE SEQUENCE [LARGE SCALE GENOMIC DNA]</scope>
    <source>
        <strain evidence="12">K3S</strain>
    </source>
</reference>
<evidence type="ECO:0000313" key="12">
    <source>
        <dbReference type="Proteomes" id="UP000192906"/>
    </source>
</evidence>
<evidence type="ECO:0000256" key="1">
    <source>
        <dbReference type="ARBA" id="ARBA00004429"/>
    </source>
</evidence>
<comment type="similarity">
    <text evidence="8">Belongs to the TRAP transporter small permease family.</text>
</comment>
<dbReference type="GO" id="GO:0022857">
    <property type="term" value="F:transmembrane transporter activity"/>
    <property type="evidence" value="ECO:0007669"/>
    <property type="project" value="TreeGrafter"/>
</dbReference>
<evidence type="ECO:0000256" key="6">
    <source>
        <dbReference type="ARBA" id="ARBA00022989"/>
    </source>
</evidence>
<dbReference type="InterPro" id="IPR007387">
    <property type="entry name" value="TRAP_DctQ"/>
</dbReference>
<dbReference type="PANTHER" id="PTHR35011">
    <property type="entry name" value="2,3-DIKETO-L-GULONATE TRAP TRANSPORTER SMALL PERMEASE PROTEIN YIAM"/>
    <property type="match status" value="1"/>
</dbReference>
<keyword evidence="4" id="KW-0997">Cell inner membrane</keyword>
<dbReference type="AlphaFoldDB" id="A0A1X7DS20"/>
<dbReference type="Proteomes" id="UP000192906">
    <property type="component" value="Unassembled WGS sequence"/>
</dbReference>
<evidence type="ECO:0000259" key="10">
    <source>
        <dbReference type="Pfam" id="PF04290"/>
    </source>
</evidence>
<dbReference type="InterPro" id="IPR055348">
    <property type="entry name" value="DctQ"/>
</dbReference>
<evidence type="ECO:0000256" key="2">
    <source>
        <dbReference type="ARBA" id="ARBA00022448"/>
    </source>
</evidence>
<evidence type="ECO:0000256" key="4">
    <source>
        <dbReference type="ARBA" id="ARBA00022519"/>
    </source>
</evidence>
<feature type="transmembrane region" description="Helical" evidence="9">
    <location>
        <begin position="90"/>
        <end position="112"/>
    </location>
</feature>
<keyword evidence="5 9" id="KW-0812">Transmembrane</keyword>
<evidence type="ECO:0000313" key="11">
    <source>
        <dbReference type="EMBL" id="SMF20128.1"/>
    </source>
</evidence>
<dbReference type="GO" id="GO:0015740">
    <property type="term" value="P:C4-dicarboxylate transport"/>
    <property type="evidence" value="ECO:0007669"/>
    <property type="project" value="TreeGrafter"/>
</dbReference>
<evidence type="ECO:0000256" key="5">
    <source>
        <dbReference type="ARBA" id="ARBA00022692"/>
    </source>
</evidence>
<evidence type="ECO:0000256" key="7">
    <source>
        <dbReference type="ARBA" id="ARBA00023136"/>
    </source>
</evidence>
<feature type="domain" description="Tripartite ATP-independent periplasmic transporters DctQ component" evidence="10">
    <location>
        <begin position="34"/>
        <end position="151"/>
    </location>
</feature>
<evidence type="ECO:0000256" key="9">
    <source>
        <dbReference type="SAM" id="Phobius"/>
    </source>
</evidence>
<dbReference type="PANTHER" id="PTHR35011:SF5">
    <property type="entry name" value="SIALIC ACID TRAP TRANSPORTER SMALL PERMEASE PROTEIN SIAQ"/>
    <property type="match status" value="1"/>
</dbReference>
<feature type="transmembrane region" description="Helical" evidence="9">
    <location>
        <begin position="18"/>
        <end position="40"/>
    </location>
</feature>
<feature type="transmembrane region" description="Helical" evidence="9">
    <location>
        <begin position="52"/>
        <end position="69"/>
    </location>
</feature>
<accession>A0A1X7DS20</accession>
<keyword evidence="6 9" id="KW-1133">Transmembrane helix</keyword>
<feature type="transmembrane region" description="Helical" evidence="9">
    <location>
        <begin position="132"/>
        <end position="150"/>
    </location>
</feature>
<organism evidence="11 12">
    <name type="scientific">Desulfovibrio gilichinskyi</name>
    <dbReference type="NCBI Taxonomy" id="1519643"/>
    <lineage>
        <taxon>Bacteria</taxon>
        <taxon>Pseudomonadati</taxon>
        <taxon>Thermodesulfobacteriota</taxon>
        <taxon>Desulfovibrionia</taxon>
        <taxon>Desulfovibrionales</taxon>
        <taxon>Desulfovibrionaceae</taxon>
        <taxon>Desulfovibrio</taxon>
    </lineage>
</organism>
<keyword evidence="7 9" id="KW-0472">Membrane</keyword>
<dbReference type="STRING" id="1519643.SAMN06295933_2229"/>
<proteinExistence type="inferred from homology"/>
<sequence length="167" mass="18951">MESVTCFCKKASDTLERLCLIGAGALLIINLLDVMLGVFGRFYRPPMWTTDLARITLVWMVMLGAAPALKRGEHMVIRIIVDRLPRTPRMIVTIVRRIVFAGILIFMLIYGYNYAQKLHMFTIMTLGIKKSVSLMSIPVGMGLMLIQYILQQFIPVSSDHPCKEDRS</sequence>
<gene>
    <name evidence="11" type="ORF">SAMN06295933_2229</name>
</gene>
<dbReference type="EMBL" id="FWZU01000003">
    <property type="protein sequence ID" value="SMF20128.1"/>
    <property type="molecule type" value="Genomic_DNA"/>
</dbReference>
<dbReference type="RefSeq" id="WP_085102153.1">
    <property type="nucleotide sequence ID" value="NZ_FWZU01000003.1"/>
</dbReference>
<keyword evidence="12" id="KW-1185">Reference proteome</keyword>
<keyword evidence="2" id="KW-0813">Transport</keyword>
<protein>
    <submittedName>
        <fullName evidence="11">TRAP-type C4-dicarboxylate transport system, small permease component</fullName>
    </submittedName>
</protein>
<dbReference type="GO" id="GO:0005886">
    <property type="term" value="C:plasma membrane"/>
    <property type="evidence" value="ECO:0007669"/>
    <property type="project" value="UniProtKB-SubCell"/>
</dbReference>
<evidence type="ECO:0000256" key="8">
    <source>
        <dbReference type="ARBA" id="ARBA00038436"/>
    </source>
</evidence>
<keyword evidence="3" id="KW-1003">Cell membrane</keyword>
<evidence type="ECO:0000256" key="3">
    <source>
        <dbReference type="ARBA" id="ARBA00022475"/>
    </source>
</evidence>
<name>A0A1X7DS20_9BACT</name>
<comment type="subcellular location">
    <subcellularLocation>
        <location evidence="1">Cell inner membrane</location>
        <topology evidence="1">Multi-pass membrane protein</topology>
    </subcellularLocation>
</comment>